<evidence type="ECO:0000313" key="2">
    <source>
        <dbReference type="Proteomes" id="UP000243975"/>
    </source>
</evidence>
<name>A0A118K072_CYNCS</name>
<dbReference type="Gramene" id="KVI00857">
    <property type="protein sequence ID" value="KVI00857"/>
    <property type="gene ID" value="Ccrd_020886"/>
</dbReference>
<proteinExistence type="predicted"/>
<accession>A0A118K072</accession>
<evidence type="ECO:0000313" key="1">
    <source>
        <dbReference type="EMBL" id="KVI00857.1"/>
    </source>
</evidence>
<dbReference type="Proteomes" id="UP000243975">
    <property type="component" value="Unassembled WGS sequence"/>
</dbReference>
<keyword evidence="2" id="KW-1185">Reference proteome</keyword>
<comment type="caution">
    <text evidence="1">The sequence shown here is derived from an EMBL/GenBank/DDBJ whole genome shotgun (WGS) entry which is preliminary data.</text>
</comment>
<dbReference type="AlphaFoldDB" id="A0A118K072"/>
<reference evidence="1 2" key="1">
    <citation type="journal article" date="2016" name="Sci. Rep.">
        <title>The genome sequence of the outbreeding globe artichoke constructed de novo incorporating a phase-aware low-pass sequencing strategy of F1 progeny.</title>
        <authorList>
            <person name="Scaglione D."/>
            <person name="Reyes-Chin-Wo S."/>
            <person name="Acquadro A."/>
            <person name="Froenicke L."/>
            <person name="Portis E."/>
            <person name="Beitel C."/>
            <person name="Tirone M."/>
            <person name="Mauro R."/>
            <person name="Lo Monaco A."/>
            <person name="Mauromicale G."/>
            <person name="Faccioli P."/>
            <person name="Cattivelli L."/>
            <person name="Rieseberg L."/>
            <person name="Michelmore R."/>
            <person name="Lanteri S."/>
        </authorList>
    </citation>
    <scope>NUCLEOTIDE SEQUENCE [LARGE SCALE GENOMIC DNA]</scope>
    <source>
        <strain evidence="1">2C</strain>
    </source>
</reference>
<sequence>MVLLLVGKNEQERIAVGQSKILVQIADKRSRSHFILFLGSIYLVLEEMMI</sequence>
<gene>
    <name evidence="1" type="ORF">Ccrd_020886</name>
</gene>
<organism evidence="1 2">
    <name type="scientific">Cynara cardunculus var. scolymus</name>
    <name type="common">Globe artichoke</name>
    <name type="synonym">Cynara scolymus</name>
    <dbReference type="NCBI Taxonomy" id="59895"/>
    <lineage>
        <taxon>Eukaryota</taxon>
        <taxon>Viridiplantae</taxon>
        <taxon>Streptophyta</taxon>
        <taxon>Embryophyta</taxon>
        <taxon>Tracheophyta</taxon>
        <taxon>Spermatophyta</taxon>
        <taxon>Magnoliopsida</taxon>
        <taxon>eudicotyledons</taxon>
        <taxon>Gunneridae</taxon>
        <taxon>Pentapetalae</taxon>
        <taxon>asterids</taxon>
        <taxon>campanulids</taxon>
        <taxon>Asterales</taxon>
        <taxon>Asteraceae</taxon>
        <taxon>Carduoideae</taxon>
        <taxon>Cardueae</taxon>
        <taxon>Carduinae</taxon>
        <taxon>Cynara</taxon>
    </lineage>
</organism>
<protein>
    <submittedName>
        <fullName evidence="1">Uncharacterized protein</fullName>
    </submittedName>
</protein>
<dbReference type="EMBL" id="LEKV01003209">
    <property type="protein sequence ID" value="KVI00857.1"/>
    <property type="molecule type" value="Genomic_DNA"/>
</dbReference>